<keyword evidence="2 3" id="KW-0413">Isomerase</keyword>
<dbReference type="Gene3D" id="3.40.1400.10">
    <property type="entry name" value="Sugar-phosphate isomerase, RpiB/LacA/LacB"/>
    <property type="match status" value="1"/>
</dbReference>
<organism evidence="3 4">
    <name type="scientific">Belliella calami</name>
    <dbReference type="NCBI Taxonomy" id="2923436"/>
    <lineage>
        <taxon>Bacteria</taxon>
        <taxon>Pseudomonadati</taxon>
        <taxon>Bacteroidota</taxon>
        <taxon>Cytophagia</taxon>
        <taxon>Cytophagales</taxon>
        <taxon>Cyclobacteriaceae</taxon>
        <taxon>Belliella</taxon>
    </lineage>
</organism>
<dbReference type="InterPro" id="IPR003500">
    <property type="entry name" value="RpiB_LacA_LacB"/>
</dbReference>
<dbReference type="InterPro" id="IPR036569">
    <property type="entry name" value="RpiB_LacA_LacB_sf"/>
</dbReference>
<name>A0ABS9UL20_9BACT</name>
<protein>
    <submittedName>
        <fullName evidence="3">Ribose 5-phosphate isomerase B</fullName>
        <ecNumber evidence="3">5.3.1.6</ecNumber>
    </submittedName>
</protein>
<gene>
    <name evidence="3" type="primary">rpiB</name>
    <name evidence="3" type="ORF">MM236_04935</name>
</gene>
<dbReference type="PANTHER" id="PTHR30345">
    <property type="entry name" value="RIBOSE-5-PHOSPHATE ISOMERASE B"/>
    <property type="match status" value="1"/>
</dbReference>
<proteinExistence type="inferred from homology"/>
<dbReference type="InterPro" id="IPR004785">
    <property type="entry name" value="RpiB"/>
</dbReference>
<dbReference type="PIRSF" id="PIRSF005384">
    <property type="entry name" value="RpiB_LacA_B"/>
    <property type="match status" value="1"/>
</dbReference>
<dbReference type="GO" id="GO:0004751">
    <property type="term" value="F:ribose-5-phosphate isomerase activity"/>
    <property type="evidence" value="ECO:0007669"/>
    <property type="project" value="UniProtKB-EC"/>
</dbReference>
<dbReference type="PANTHER" id="PTHR30345:SF0">
    <property type="entry name" value="DNA DAMAGE-REPAIR_TOLERATION PROTEIN DRT102"/>
    <property type="match status" value="1"/>
</dbReference>
<dbReference type="SUPFAM" id="SSF89623">
    <property type="entry name" value="Ribose/Galactose isomerase RpiB/AlsB"/>
    <property type="match status" value="1"/>
</dbReference>
<accession>A0ABS9UL20</accession>
<evidence type="ECO:0000313" key="3">
    <source>
        <dbReference type="EMBL" id="MCH7397319.1"/>
    </source>
</evidence>
<dbReference type="Pfam" id="PF02502">
    <property type="entry name" value="LacAB_rpiB"/>
    <property type="match status" value="1"/>
</dbReference>
<comment type="caution">
    <text evidence="3">The sequence shown here is derived from an EMBL/GenBank/DDBJ whole genome shotgun (WGS) entry which is preliminary data.</text>
</comment>
<dbReference type="NCBIfam" id="TIGR00689">
    <property type="entry name" value="rpiB_lacA_lacB"/>
    <property type="match status" value="1"/>
</dbReference>
<evidence type="ECO:0000256" key="1">
    <source>
        <dbReference type="ARBA" id="ARBA00008754"/>
    </source>
</evidence>
<dbReference type="NCBIfam" id="TIGR01120">
    <property type="entry name" value="rpiB"/>
    <property type="match status" value="1"/>
</dbReference>
<comment type="similarity">
    <text evidence="1">Belongs to the LacAB/RpiB family.</text>
</comment>
<dbReference type="RefSeq" id="WP_241273836.1">
    <property type="nucleotide sequence ID" value="NZ_JAKZGS010000003.1"/>
</dbReference>
<evidence type="ECO:0000256" key="2">
    <source>
        <dbReference type="ARBA" id="ARBA00023235"/>
    </source>
</evidence>
<dbReference type="EC" id="5.3.1.6" evidence="3"/>
<sequence>MSKKIAIGGDHAGYAYKQDMIAKLEAAGYIIKDFGPYTDASADYPDFVHPLAEAIESGDFEKGILICGSGNGVAITANKHQGIRAALCWNQDLAALSRQHNDANVLALPARFIPFDLAVELAEIFLSTDFEGGRHATRVNKIACK</sequence>
<evidence type="ECO:0000313" key="4">
    <source>
        <dbReference type="Proteomes" id="UP001165488"/>
    </source>
</evidence>
<dbReference type="EMBL" id="JAKZGS010000003">
    <property type="protein sequence ID" value="MCH7397319.1"/>
    <property type="molecule type" value="Genomic_DNA"/>
</dbReference>
<reference evidence="3" key="1">
    <citation type="submission" date="2022-03" db="EMBL/GenBank/DDBJ databases">
        <title>De novo assembled genomes of Belliella spp. (Cyclobacteriaceae) strains.</title>
        <authorList>
            <person name="Szabo A."/>
            <person name="Korponai K."/>
            <person name="Felfoldi T."/>
        </authorList>
    </citation>
    <scope>NUCLEOTIDE SEQUENCE</scope>
    <source>
        <strain evidence="3">DSM 107340</strain>
    </source>
</reference>
<dbReference type="Proteomes" id="UP001165488">
    <property type="component" value="Unassembled WGS sequence"/>
</dbReference>
<dbReference type="NCBIfam" id="NF004051">
    <property type="entry name" value="PRK05571.1"/>
    <property type="match status" value="1"/>
</dbReference>
<keyword evidence="4" id="KW-1185">Reference proteome</keyword>